<dbReference type="Pfam" id="PF17164">
    <property type="entry name" value="DUF5122"/>
    <property type="match status" value="2"/>
</dbReference>
<proteinExistence type="predicted"/>
<protein>
    <recommendedName>
        <fullName evidence="4">Delta-60 repeat domain-containing protein</fullName>
    </recommendedName>
</protein>
<gene>
    <name evidence="2" type="ORF">DI564_13455</name>
</gene>
<sequence length="439" mass="45888">MGCCLAAAWTLVATGQALATGELDAAFGTGGELLIARPDSSLGSPEWLGGLAALSDGRVYWTLNDGDDAQWLVRMHRNGDWDTSFAGDGRVEIDAPCGGSHPVRVAVDGDGAVIWTGVCLLRFHHDGSPDQDFPAGPPSLPGTGFHVAALARDGAGRWLLAGIQALQWQVWRFRPDGSNDPSFGGGKGFVSPAVPASNGVRDLRALAVRPDDRVLLAGLRGNSNGPNLVLLQLLADGQPDPQFGTQGLVDVEAPAGFNGIEAAAVVLDRRGNAIVAGNGNNGSQSCCALVTRFDPTGVLDASFGLRLMMPPGNTTLSPFGETSSTLALLPGGQILLARTSFPFPSAGESTRTRFTLVRLNGDGSLDTGFGTAGWRNYVVHDPTGAGMGGPYSQIHGMAYGEGAALMFGRTFFEDGNSKGIDFVTLVRARFDRLFDGDFE</sequence>
<reference evidence="2 3" key="1">
    <citation type="submission" date="2017-08" db="EMBL/GenBank/DDBJ databases">
        <title>Infants hospitalized years apart are colonized by the same room-sourced microbial strains.</title>
        <authorList>
            <person name="Brooks B."/>
            <person name="Olm M.R."/>
            <person name="Firek B.A."/>
            <person name="Baker R."/>
            <person name="Thomas B.C."/>
            <person name="Morowitz M.J."/>
            <person name="Banfield J.F."/>
        </authorList>
    </citation>
    <scope>NUCLEOTIDE SEQUENCE [LARGE SCALE GENOMIC DNA]</scope>
    <source>
        <strain evidence="2">S2_005_003_R2_42</strain>
    </source>
</reference>
<dbReference type="AlphaFoldDB" id="A0A2W5K8H4"/>
<organism evidence="2 3">
    <name type="scientific">Rhodanobacter denitrificans</name>
    <dbReference type="NCBI Taxonomy" id="666685"/>
    <lineage>
        <taxon>Bacteria</taxon>
        <taxon>Pseudomonadati</taxon>
        <taxon>Pseudomonadota</taxon>
        <taxon>Gammaproteobacteria</taxon>
        <taxon>Lysobacterales</taxon>
        <taxon>Rhodanobacteraceae</taxon>
        <taxon>Rhodanobacter</taxon>
    </lineage>
</organism>
<evidence type="ECO:0000313" key="3">
    <source>
        <dbReference type="Proteomes" id="UP000249046"/>
    </source>
</evidence>
<evidence type="ECO:0000313" key="2">
    <source>
        <dbReference type="EMBL" id="PZQ12289.1"/>
    </source>
</evidence>
<evidence type="ECO:0000256" key="1">
    <source>
        <dbReference type="SAM" id="SignalP"/>
    </source>
</evidence>
<dbReference type="Proteomes" id="UP000249046">
    <property type="component" value="Unassembled WGS sequence"/>
</dbReference>
<accession>A0A2W5K8H4</accession>
<dbReference type="SUPFAM" id="SSF63829">
    <property type="entry name" value="Calcium-dependent phosphotriesterase"/>
    <property type="match status" value="1"/>
</dbReference>
<dbReference type="InterPro" id="IPR013431">
    <property type="entry name" value="Delta_60_rpt"/>
</dbReference>
<dbReference type="Gene3D" id="2.80.10.50">
    <property type="match status" value="2"/>
</dbReference>
<name>A0A2W5K8H4_9GAMM</name>
<dbReference type="EMBL" id="QFPO01000013">
    <property type="protein sequence ID" value="PZQ12289.1"/>
    <property type="molecule type" value="Genomic_DNA"/>
</dbReference>
<comment type="caution">
    <text evidence="2">The sequence shown here is derived from an EMBL/GenBank/DDBJ whole genome shotgun (WGS) entry which is preliminary data.</text>
</comment>
<feature type="chain" id="PRO_5015962217" description="Delta-60 repeat domain-containing protein" evidence="1">
    <location>
        <begin position="20"/>
        <end position="439"/>
    </location>
</feature>
<evidence type="ECO:0008006" key="4">
    <source>
        <dbReference type="Google" id="ProtNLM"/>
    </source>
</evidence>
<dbReference type="NCBIfam" id="TIGR02608">
    <property type="entry name" value="delta_60_rpt"/>
    <property type="match status" value="5"/>
</dbReference>
<feature type="signal peptide" evidence="1">
    <location>
        <begin position="1"/>
        <end position="19"/>
    </location>
</feature>
<keyword evidence="1" id="KW-0732">Signal</keyword>